<feature type="non-terminal residue" evidence="1">
    <location>
        <position position="1"/>
    </location>
</feature>
<dbReference type="EMBL" id="KI913288">
    <property type="protein sequence ID" value="ETV64572.1"/>
    <property type="molecule type" value="Genomic_DNA"/>
</dbReference>
<evidence type="ECO:0000313" key="1">
    <source>
        <dbReference type="EMBL" id="ETV64572.1"/>
    </source>
</evidence>
<dbReference type="GeneID" id="20820535"/>
<organism evidence="1">
    <name type="scientific">Aphanomyces astaci</name>
    <name type="common">Crayfish plague agent</name>
    <dbReference type="NCBI Taxonomy" id="112090"/>
    <lineage>
        <taxon>Eukaryota</taxon>
        <taxon>Sar</taxon>
        <taxon>Stramenopiles</taxon>
        <taxon>Oomycota</taxon>
        <taxon>Saprolegniomycetes</taxon>
        <taxon>Saprolegniales</taxon>
        <taxon>Verrucalvaceae</taxon>
        <taxon>Aphanomyces</taxon>
    </lineage>
</organism>
<dbReference type="AlphaFoldDB" id="W4FAV0"/>
<sequence>AVVASLPKFPRPVLLRPTDESFVFHWDATYKINSIGYLDLICGITDPGGKFHPDAFFLIGRESTNEYEWAMTAVMDVYQLVVGSALRLHYVMGDTALAPVPAIKMLSQLNVQTILMCFYHCVAAVNKRLGAVPTRVKALVAFHMFNMHYSRSPTECRMH</sequence>
<accession>W4FAV0</accession>
<dbReference type="OrthoDB" id="115980at2759"/>
<name>W4FAV0_APHAT</name>
<dbReference type="VEuPathDB" id="FungiDB:H257_18539"/>
<proteinExistence type="predicted"/>
<protein>
    <submittedName>
        <fullName evidence="1">Uncharacterized protein</fullName>
    </submittedName>
</protein>
<dbReference type="RefSeq" id="XP_009845928.1">
    <property type="nucleotide sequence ID" value="XM_009847626.1"/>
</dbReference>
<reference evidence="1" key="1">
    <citation type="submission" date="2013-12" db="EMBL/GenBank/DDBJ databases">
        <title>The Genome Sequence of Aphanomyces astaci APO3.</title>
        <authorList>
            <consortium name="The Broad Institute Genomics Platform"/>
            <person name="Russ C."/>
            <person name="Tyler B."/>
            <person name="van West P."/>
            <person name="Dieguez-Uribeondo J."/>
            <person name="Young S.K."/>
            <person name="Zeng Q."/>
            <person name="Gargeya S."/>
            <person name="Fitzgerald M."/>
            <person name="Abouelleil A."/>
            <person name="Alvarado L."/>
            <person name="Chapman S.B."/>
            <person name="Gainer-Dewar J."/>
            <person name="Goldberg J."/>
            <person name="Griggs A."/>
            <person name="Gujja S."/>
            <person name="Hansen M."/>
            <person name="Howarth C."/>
            <person name="Imamovic A."/>
            <person name="Ireland A."/>
            <person name="Larimer J."/>
            <person name="McCowan C."/>
            <person name="Murphy C."/>
            <person name="Pearson M."/>
            <person name="Poon T.W."/>
            <person name="Priest M."/>
            <person name="Roberts A."/>
            <person name="Saif S."/>
            <person name="Shea T."/>
            <person name="Sykes S."/>
            <person name="Wortman J."/>
            <person name="Nusbaum C."/>
            <person name="Birren B."/>
        </authorList>
    </citation>
    <scope>NUCLEOTIDE SEQUENCE [LARGE SCALE GENOMIC DNA]</scope>
    <source>
        <strain evidence="1">APO3</strain>
    </source>
</reference>
<gene>
    <name evidence="1" type="ORF">H257_18539</name>
</gene>